<dbReference type="SUPFAM" id="SSF52540">
    <property type="entry name" value="P-loop containing nucleoside triphosphate hydrolases"/>
    <property type="match status" value="1"/>
</dbReference>
<dbReference type="FunFam" id="1.10.10.820:FF:000001">
    <property type="entry name" value="Myosin heavy chain"/>
    <property type="match status" value="1"/>
</dbReference>
<gene>
    <name evidence="10" type="ORF">FCC1311_076102</name>
</gene>
<feature type="coiled-coil region" evidence="7">
    <location>
        <begin position="934"/>
        <end position="961"/>
    </location>
</feature>
<accession>A0A2R5GKE9</accession>
<dbReference type="InterPro" id="IPR038185">
    <property type="entry name" value="MyTH4_dom_sf"/>
</dbReference>
<protein>
    <submittedName>
        <fullName evidence="10">Myosin-1</fullName>
    </submittedName>
</protein>
<dbReference type="PANTHER" id="PTHR13140">
    <property type="entry name" value="MYOSIN"/>
    <property type="match status" value="1"/>
</dbReference>
<dbReference type="GO" id="GO:0005737">
    <property type="term" value="C:cytoplasm"/>
    <property type="evidence" value="ECO:0007669"/>
    <property type="project" value="TreeGrafter"/>
</dbReference>
<keyword evidence="5 6" id="KW-0009">Actin-binding</keyword>
<name>A0A2R5GKE9_9STRA</name>
<dbReference type="GO" id="GO:0007015">
    <property type="term" value="P:actin filament organization"/>
    <property type="evidence" value="ECO:0007669"/>
    <property type="project" value="TreeGrafter"/>
</dbReference>
<dbReference type="PROSITE" id="PS50096">
    <property type="entry name" value="IQ"/>
    <property type="match status" value="1"/>
</dbReference>
<keyword evidence="3 6" id="KW-0518">Myosin</keyword>
<dbReference type="InterPro" id="IPR036961">
    <property type="entry name" value="Kinesin_motor_dom_sf"/>
</dbReference>
<evidence type="ECO:0000256" key="4">
    <source>
        <dbReference type="ARBA" id="ARBA00023175"/>
    </source>
</evidence>
<evidence type="ECO:0000313" key="10">
    <source>
        <dbReference type="EMBL" id="GBG31386.1"/>
    </source>
</evidence>
<feature type="domain" description="Myosin motor" evidence="9">
    <location>
        <begin position="71"/>
        <end position="765"/>
    </location>
</feature>
<comment type="caution">
    <text evidence="10">The sequence shown here is derived from an EMBL/GenBank/DDBJ whole genome shotgun (WGS) entry which is preliminary data.</text>
</comment>
<dbReference type="GO" id="GO:0000146">
    <property type="term" value="F:microfilament motor activity"/>
    <property type="evidence" value="ECO:0007669"/>
    <property type="project" value="TreeGrafter"/>
</dbReference>
<dbReference type="GO" id="GO:0016020">
    <property type="term" value="C:membrane"/>
    <property type="evidence" value="ECO:0007669"/>
    <property type="project" value="TreeGrafter"/>
</dbReference>
<dbReference type="Gene3D" id="1.25.40.530">
    <property type="entry name" value="MyTH4 domain"/>
    <property type="match status" value="1"/>
</dbReference>
<organism evidence="10 11">
    <name type="scientific">Hondaea fermentalgiana</name>
    <dbReference type="NCBI Taxonomy" id="2315210"/>
    <lineage>
        <taxon>Eukaryota</taxon>
        <taxon>Sar</taxon>
        <taxon>Stramenopiles</taxon>
        <taxon>Bigyra</taxon>
        <taxon>Labyrinthulomycetes</taxon>
        <taxon>Thraustochytrida</taxon>
        <taxon>Thraustochytriidae</taxon>
        <taxon>Hondaea</taxon>
    </lineage>
</organism>
<dbReference type="InterPro" id="IPR000857">
    <property type="entry name" value="MyTH4_dom"/>
</dbReference>
<dbReference type="EMBL" id="BEYU01000096">
    <property type="protein sequence ID" value="GBG31386.1"/>
    <property type="molecule type" value="Genomic_DNA"/>
</dbReference>
<dbReference type="PROSITE" id="PS51016">
    <property type="entry name" value="MYTH4"/>
    <property type="match status" value="1"/>
</dbReference>
<dbReference type="Pfam" id="PF00063">
    <property type="entry name" value="Myosin_head"/>
    <property type="match status" value="1"/>
</dbReference>
<dbReference type="Gene3D" id="1.20.5.4820">
    <property type="match status" value="1"/>
</dbReference>
<evidence type="ECO:0000256" key="6">
    <source>
        <dbReference type="PROSITE-ProRule" id="PRU00782"/>
    </source>
</evidence>
<evidence type="ECO:0000259" key="9">
    <source>
        <dbReference type="PROSITE" id="PS51456"/>
    </source>
</evidence>
<comment type="similarity">
    <text evidence="6">Belongs to the TRAFAC class myosin-kinesin ATPase superfamily. Myosin family.</text>
</comment>
<keyword evidence="7" id="KW-0175">Coiled coil</keyword>
<proteinExistence type="inferred from homology"/>
<dbReference type="Gene3D" id="1.10.10.820">
    <property type="match status" value="1"/>
</dbReference>
<dbReference type="SMART" id="SM00242">
    <property type="entry name" value="MYSc"/>
    <property type="match status" value="1"/>
</dbReference>
<dbReference type="InterPro" id="IPR027417">
    <property type="entry name" value="P-loop_NTPase"/>
</dbReference>
<keyword evidence="2 6" id="KW-0067">ATP-binding</keyword>
<dbReference type="SMART" id="SM00139">
    <property type="entry name" value="MyTH4"/>
    <property type="match status" value="1"/>
</dbReference>
<reference evidence="10 11" key="1">
    <citation type="submission" date="2017-12" db="EMBL/GenBank/DDBJ databases">
        <title>Sequencing, de novo assembly and annotation of complete genome of a new Thraustochytrid species, strain FCC1311.</title>
        <authorList>
            <person name="Sedici K."/>
            <person name="Godart F."/>
            <person name="Aiese Cigliano R."/>
            <person name="Sanseverino W."/>
            <person name="Barakat M."/>
            <person name="Ortet P."/>
            <person name="Marechal E."/>
            <person name="Cagnac O."/>
            <person name="Amato A."/>
        </authorList>
    </citation>
    <scope>NUCLEOTIDE SEQUENCE [LARGE SCALE GENOMIC DNA]</scope>
</reference>
<dbReference type="PRINTS" id="PR00193">
    <property type="entry name" value="MYOSINHEAVY"/>
</dbReference>
<dbReference type="OrthoDB" id="6108017at2759"/>
<evidence type="ECO:0000256" key="1">
    <source>
        <dbReference type="ARBA" id="ARBA00022741"/>
    </source>
</evidence>
<dbReference type="Pfam" id="PF00784">
    <property type="entry name" value="MyTH4"/>
    <property type="match status" value="1"/>
</dbReference>
<evidence type="ECO:0000256" key="5">
    <source>
        <dbReference type="ARBA" id="ARBA00023203"/>
    </source>
</evidence>
<evidence type="ECO:0000256" key="2">
    <source>
        <dbReference type="ARBA" id="ARBA00022840"/>
    </source>
</evidence>
<keyword evidence="11" id="KW-1185">Reference proteome</keyword>
<evidence type="ECO:0000256" key="3">
    <source>
        <dbReference type="ARBA" id="ARBA00023123"/>
    </source>
</evidence>
<feature type="domain" description="MyTH4" evidence="8">
    <location>
        <begin position="1271"/>
        <end position="1419"/>
    </location>
</feature>
<evidence type="ECO:0000259" key="8">
    <source>
        <dbReference type="PROSITE" id="PS51016"/>
    </source>
</evidence>
<dbReference type="InterPro" id="IPR001609">
    <property type="entry name" value="Myosin_head_motor_dom-like"/>
</dbReference>
<keyword evidence="4 6" id="KW-0505">Motor protein</keyword>
<dbReference type="Proteomes" id="UP000241890">
    <property type="component" value="Unassembled WGS sequence"/>
</dbReference>
<dbReference type="Gene3D" id="3.40.850.10">
    <property type="entry name" value="Kinesin motor domain"/>
    <property type="match status" value="1"/>
</dbReference>
<dbReference type="GO" id="GO:0005524">
    <property type="term" value="F:ATP binding"/>
    <property type="evidence" value="ECO:0007669"/>
    <property type="project" value="UniProtKB-UniRule"/>
</dbReference>
<dbReference type="Gene3D" id="1.20.58.530">
    <property type="match status" value="1"/>
</dbReference>
<sequence length="1819" mass="204441">MANKFPTDEYIWIPDDEEFMVPAQVVAAFDRGSPGQVRRVTKGKGGKNPKPIRLSAEESQSCIRMDKESLESIDDMVQLKNLDEASIHYNLKLRYESDAIYTWVSKILISINPFKMLSIYDPQVMDDYLSKGARNLPPHIYGVADDAFRAMQSNKLEEADQACIVSGESGAGKTEATKLFLQYIAEKSRREMDVKGLGIGEGSSDESLQQKVLEANPLMEAFGNAKTVRNDNSSRFGKFINVEFSGGGAILGGSVQNYLLEKSRLVTQGEGERNYHIFYQLCAAAQVDPALKAKYHLSDASQYYFLNQSKRSAIDVEGIDDADEWLATLRSMEVISLNEQEKDQILSLLCGILHLGNIEFDGGKSDSSVVKNQEMLSLAAEQLEVDADTLKQAITTALRRVPGQSPIYSPLSKVQAVDARDALAKAIYSVLFDYLIERINDSLKSAPSKVEVRNMGVLDIFGFEDFVKNSFEQLCINYTNERLQGHFNDHIFKLEKAEYKREGVALDDNFEFQDNSSVIKVIDQGKGKGILSVIDEAIKSGREVADKSILEKILAMSSTSNGVISEPKITNKKKDGHLKNCFVFTHYAGQVAYDVDGFVEKNRDLLQRGLYEAGEQSKNKLLSDLFKGRLDPEAKKKSLGIQFRDQLNDLMDRISQTQPSFVRCIKPNSEKVPDRFTSNMVLDQLRYAGVLEVCRIRKLGYPVRKDFKQFLLSYQILVDGGASDAKSLCTALEKSGLLAAGDYAIGTNKVFMRDHQFEIIEEARESKLTKSVVRVQAFVRMELARMRYLSWQDILSNIQMALKSGDAEKLESALMSVGTLPFRGRHIKLVQDAHGELAVLLELKRVENLLTAAIESEDLAEIQVALKAASECNFKDKALLSRAHDTEELIMAQRKIRAQLRAAVDAGTDKKALRDAIKLAEAQNLKNAVETRDAVALLERLEKEEKLRADLEDALKKKKEGDVRKCMNSLVSLGVSGDDELIGRAEEFVKEQAQLSLDRENEQTRLLRELEEAIDKRDLTALMDLEVAVLKIGLEEHELVRHAMELRERLESARDVTSALAAEVRAVQHKAQSEAGVSKADISGLEKTLQAALDTGLERDESAAIRDAEALLERIDKQAEVQAKLVEICKDVEAASGKDKLNVKRANKDSLVQLLAECQELGIASKEAKKVRYWVGDIEQAESHENAAALASSRQERLEKLRDASKDDIEEQAMLRLQSLTSEEHAARIEAARDDAVFDIKNYYRLRSDEDFTQSLPADDRILAAKHKLMARSRPIPKSLLALSDEQNRTALRVNRAILQYCGEMSTSFPATLAQYILVKGLEDPEMCDEIYMQLCKHVHANPKPESADRAWLLMCMATKTFPPTDHFTNFLLNFLIRHRSLAGLQGNYASLCIVQLDATIGLGPSFFKPNLEEIQSYRKRPPVLATIRMLKGDLVQYPVSPDLRIAQVLELIRRQHQIDDDPEVPSFGIFVKDAKEKGKLNPRQRLTRFYKHYNPEKLRHVDLFLEYWAGKEDELFAKLMEKYGPEPDDEEVTKKGFLSASVTGAMHAAKMLGLTTSHKPPPAPVSAWPLPWWSHMGDVFLRMTAQGKEPLFEFKRRLFLDGIDETEETFFWQLLGDIRAGDLVFNEEAQAAEAALLALALQSDKYKPPAPEHLAAAGLTENLSPDWRRKKRPEDWARVAVSLGVKLSRNPAKLRQYFVNVCKKSPVYGMTLFAGRQADTTNNITIGVDKNGISFVEDQPHGKVEVTKFFDYKDIVKYGASVEYCWLAYNSSAGKRLSNAAKRLSRRKNNSANVLIYTLQSWEMYEVIFDYTHAGRPQ</sequence>
<evidence type="ECO:0000256" key="7">
    <source>
        <dbReference type="SAM" id="Coils"/>
    </source>
</evidence>
<dbReference type="PANTHER" id="PTHR13140:SF706">
    <property type="entry name" value="DILUTE CLASS UNCONVENTIONAL MYOSIN, ISOFORM C"/>
    <property type="match status" value="1"/>
</dbReference>
<dbReference type="GO" id="GO:0016459">
    <property type="term" value="C:myosin complex"/>
    <property type="evidence" value="ECO:0007669"/>
    <property type="project" value="UniProtKB-KW"/>
</dbReference>
<feature type="region of interest" description="Actin-binding" evidence="6">
    <location>
        <begin position="647"/>
        <end position="669"/>
    </location>
</feature>
<dbReference type="Gene3D" id="1.20.120.720">
    <property type="entry name" value="Myosin VI head, motor domain, U50 subdomain"/>
    <property type="match status" value="1"/>
</dbReference>
<keyword evidence="1 6" id="KW-0547">Nucleotide-binding</keyword>
<evidence type="ECO:0000313" key="11">
    <source>
        <dbReference type="Proteomes" id="UP000241890"/>
    </source>
</evidence>
<dbReference type="GO" id="GO:0051015">
    <property type="term" value="F:actin filament binding"/>
    <property type="evidence" value="ECO:0007669"/>
    <property type="project" value="TreeGrafter"/>
</dbReference>
<feature type="binding site" evidence="6">
    <location>
        <begin position="167"/>
        <end position="174"/>
    </location>
    <ligand>
        <name>ATP</name>
        <dbReference type="ChEBI" id="CHEBI:30616"/>
    </ligand>
</feature>
<dbReference type="PROSITE" id="PS51456">
    <property type="entry name" value="MYOSIN_MOTOR"/>
    <property type="match status" value="1"/>
</dbReference>
<dbReference type="InParanoid" id="A0A2R5GKE9"/>
<dbReference type="CDD" id="cd00124">
    <property type="entry name" value="MYSc"/>
    <property type="match status" value="1"/>
</dbReference>